<feature type="compositionally biased region" description="Basic residues" evidence="1">
    <location>
        <begin position="395"/>
        <end position="405"/>
    </location>
</feature>
<feature type="compositionally biased region" description="Low complexity" evidence="1">
    <location>
        <begin position="376"/>
        <end position="394"/>
    </location>
</feature>
<dbReference type="SUPFAM" id="SSF48350">
    <property type="entry name" value="GTPase activation domain, GAP"/>
    <property type="match status" value="1"/>
</dbReference>
<dbReference type="SMART" id="SM00324">
    <property type="entry name" value="RhoGAP"/>
    <property type="match status" value="1"/>
</dbReference>
<dbReference type="AlphaFoldDB" id="A0A3B1IK40"/>
<evidence type="ECO:0000256" key="1">
    <source>
        <dbReference type="SAM" id="MobiDB-lite"/>
    </source>
</evidence>
<dbReference type="Proteomes" id="UP000018467">
    <property type="component" value="Unassembled WGS sequence"/>
</dbReference>
<feature type="domain" description="Rho-GAP" evidence="2">
    <location>
        <begin position="50"/>
        <end position="241"/>
    </location>
</feature>
<dbReference type="PROSITE" id="PS50238">
    <property type="entry name" value="RHOGAP"/>
    <property type="match status" value="1"/>
</dbReference>
<evidence type="ECO:0000313" key="4">
    <source>
        <dbReference type="Proteomes" id="UP000018467"/>
    </source>
</evidence>
<dbReference type="FunCoup" id="A0A3B1IK40">
    <property type="interactions" value="804"/>
</dbReference>
<dbReference type="Pfam" id="PF00620">
    <property type="entry name" value="RhoGAP"/>
    <property type="match status" value="1"/>
</dbReference>
<protein>
    <submittedName>
        <fullName evidence="3">Rho GTPase activating protein 11A</fullName>
    </submittedName>
</protein>
<sequence length="996" mass="108145">MKTVERNVVRLAVVQHLRATYGIKIKNWNKSKTSSSSKLTSGNSIKVFGVALESLPHCHVLDYGDIPCFLVDACTCLMSHLDTEGLFRKSGSIVRVKAIRAKLDQAEECLSTALPLDIAGLLKQFFRELPEPILPTDLQSAFLKAQELPTSEERTSAIILLSCVLPHGNVNILRYFFSFLNRVSQRCGENKMDSGNLSVIFAPNLLHCGDGTEKMSTSTEKKLKLQAAVVQCLIDNAEDLGVVPEFLIAKVPAMLGCESGVFSPADAAEDGNTPSGVKRCRRSFGDVVNGALSILKTSRTPSRTPQSDGAVFSTDTPVIITPKRKLPMESGQSYGFSNKKRRSLKKNLGLELFPNPLFGGSSTPGSVHSASGTLDSSRSGISSVGRISRLSASSSRRRSKRLSHRNVNRVESGKAGCFSPRVTKKEATRKSLRLRFSLGKPSRDCSVLSHSQPVPKGSEAIGWRLATQESVTTFHFTKDAAFSPAVLRNGTSTGSKYISKSEDNLLTPCPSMEPGTSFCSKETPDSGTQIYTGSSFSDTPMSSCLKSAYRSEPIIVVTKPPTVGNLPKSLCCATSSESLASSESCTEEQRFHTGPTLLRIKGDVDESVGVFHTSDGDQTEEEPKEKVDENANDTVASSEPCVPLENTPISTVRKTQRLADDPDVTFGQIEIVPLSPLHIDSALFETYEAGSSASLKNTSVERVEQESSSLIQDNSTSSENCSSSRLIDALDIQSPVVFRLNSSITVQSTPFTAREQIRELNSSQIPEFKEPSLAETSESSSEDKPQEPPPLCPAQIRHMKVADHIQRFNMMTLKSPKNRASRSPLKFQRTPVRQSVRRINSLLGQRKENRSGWCATSRGPSVMKSLSLECGLSTGATTQQSKDHDQDQNQGIVASSGQNVVKDVVDEAVAAAVHQKLMTPNKSTVRHCALGDVTNTMAKAQPRAKADAHHTKSAQAEFPKPLLLQTSDRDTSHYRGSPRNPLTQGKLLSATKPVDL</sequence>
<dbReference type="InterPro" id="IPR042869">
    <property type="entry name" value="ARHGAP11A/B"/>
</dbReference>
<dbReference type="GO" id="GO:0005096">
    <property type="term" value="F:GTPase activator activity"/>
    <property type="evidence" value="ECO:0007669"/>
    <property type="project" value="TreeGrafter"/>
</dbReference>
<feature type="region of interest" description="Disordered" evidence="1">
    <location>
        <begin position="608"/>
        <end position="646"/>
    </location>
</feature>
<dbReference type="InterPro" id="IPR008936">
    <property type="entry name" value="Rho_GTPase_activation_prot"/>
</dbReference>
<reference evidence="3" key="4">
    <citation type="submission" date="2025-09" db="UniProtKB">
        <authorList>
            <consortium name="Ensembl"/>
        </authorList>
    </citation>
    <scope>IDENTIFICATION</scope>
</reference>
<organism evidence="3 4">
    <name type="scientific">Astyanax mexicanus</name>
    <name type="common">Blind cave fish</name>
    <name type="synonym">Astyanax fasciatus mexicanus</name>
    <dbReference type="NCBI Taxonomy" id="7994"/>
    <lineage>
        <taxon>Eukaryota</taxon>
        <taxon>Metazoa</taxon>
        <taxon>Chordata</taxon>
        <taxon>Craniata</taxon>
        <taxon>Vertebrata</taxon>
        <taxon>Euteleostomi</taxon>
        <taxon>Actinopterygii</taxon>
        <taxon>Neopterygii</taxon>
        <taxon>Teleostei</taxon>
        <taxon>Ostariophysi</taxon>
        <taxon>Characiformes</taxon>
        <taxon>Characoidei</taxon>
        <taxon>Acestrorhamphidae</taxon>
        <taxon>Acestrorhamphinae</taxon>
        <taxon>Astyanax</taxon>
    </lineage>
</organism>
<dbReference type="PANTHER" id="PTHR15670:SF4">
    <property type="entry name" value="RHO GTPASE-ACTIVATING PROTEIN 11A"/>
    <property type="match status" value="1"/>
</dbReference>
<dbReference type="PANTHER" id="PTHR15670">
    <property type="entry name" value="RHO GTPASE ACTIVATING PROTEIN 11A"/>
    <property type="match status" value="1"/>
</dbReference>
<dbReference type="InParanoid" id="A0A3B1IK40"/>
<dbReference type="CDD" id="cd04394">
    <property type="entry name" value="RhoGAP-ARHGAP11A"/>
    <property type="match status" value="1"/>
</dbReference>
<reference evidence="4" key="1">
    <citation type="submission" date="2013-03" db="EMBL/GenBank/DDBJ databases">
        <authorList>
            <person name="Jeffery W."/>
            <person name="Warren W."/>
            <person name="Wilson R.K."/>
        </authorList>
    </citation>
    <scope>NUCLEOTIDE SEQUENCE</scope>
    <source>
        <strain evidence="4">female</strain>
    </source>
</reference>
<feature type="region of interest" description="Disordered" evidence="1">
    <location>
        <begin position="939"/>
        <end position="996"/>
    </location>
</feature>
<reference evidence="3" key="3">
    <citation type="submission" date="2025-08" db="UniProtKB">
        <authorList>
            <consortium name="Ensembl"/>
        </authorList>
    </citation>
    <scope>IDENTIFICATION</scope>
</reference>
<dbReference type="GeneTree" id="ENSGT00940000155312"/>
<feature type="compositionally biased region" description="Polar residues" evidence="1">
    <location>
        <begin position="360"/>
        <end position="375"/>
    </location>
</feature>
<dbReference type="GO" id="GO:0007165">
    <property type="term" value="P:signal transduction"/>
    <property type="evidence" value="ECO:0007669"/>
    <property type="project" value="InterPro"/>
</dbReference>
<accession>A0A3B1IK40</accession>
<keyword evidence="4" id="KW-1185">Reference proteome</keyword>
<feature type="region of interest" description="Disordered" evidence="1">
    <location>
        <begin position="760"/>
        <end position="794"/>
    </location>
</feature>
<dbReference type="STRING" id="7994.ENSAMXP00000029609"/>
<dbReference type="Gene3D" id="1.10.555.10">
    <property type="entry name" value="Rho GTPase activation protein"/>
    <property type="match status" value="1"/>
</dbReference>
<evidence type="ECO:0000259" key="2">
    <source>
        <dbReference type="PROSITE" id="PS50238"/>
    </source>
</evidence>
<name>A0A3B1IK40_ASTMX</name>
<evidence type="ECO:0000313" key="3">
    <source>
        <dbReference type="Ensembl" id="ENSAMXP00000029609.1"/>
    </source>
</evidence>
<dbReference type="Ensembl" id="ENSAMXT00000053249.1">
    <property type="protein sequence ID" value="ENSAMXP00000029609.1"/>
    <property type="gene ID" value="ENSAMXG00000030306.1"/>
</dbReference>
<dbReference type="Bgee" id="ENSAMXG00000030306">
    <property type="expression patterns" value="Expressed in embryo and 11 other cell types or tissues"/>
</dbReference>
<proteinExistence type="predicted"/>
<feature type="region of interest" description="Disordered" evidence="1">
    <location>
        <begin position="359"/>
        <end position="405"/>
    </location>
</feature>
<dbReference type="InterPro" id="IPR000198">
    <property type="entry name" value="RhoGAP_dom"/>
</dbReference>
<reference evidence="4" key="2">
    <citation type="journal article" date="2014" name="Nat. Commun.">
        <title>The cavefish genome reveals candidate genes for eye loss.</title>
        <authorList>
            <person name="McGaugh S.E."/>
            <person name="Gross J.B."/>
            <person name="Aken B."/>
            <person name="Blin M."/>
            <person name="Borowsky R."/>
            <person name="Chalopin D."/>
            <person name="Hinaux H."/>
            <person name="Jeffery W.R."/>
            <person name="Keene A."/>
            <person name="Ma L."/>
            <person name="Minx P."/>
            <person name="Murphy D."/>
            <person name="O'Quin K.E."/>
            <person name="Retaux S."/>
            <person name="Rohner N."/>
            <person name="Searle S.M."/>
            <person name="Stahl B.A."/>
            <person name="Tabin C."/>
            <person name="Volff J.N."/>
            <person name="Yoshizawa M."/>
            <person name="Warren W.C."/>
        </authorList>
    </citation>
    <scope>NUCLEOTIDE SEQUENCE [LARGE SCALE GENOMIC DNA]</scope>
    <source>
        <strain evidence="4">female</strain>
    </source>
</reference>